<sequence>MIRKLYEHRFELFLGTQILILFGSLFFPLNFFEDILLPVLFSLNIAAGILLISKKKGLMWFFIALFLIAAVSFGGGMFSKEAGPYIQIRLAVYFIFHIIVTLEIIKQVWQARLVNKTVIIGLMSGYISLGFLGFFLFLSIDLWEPNSFSGILMDNAGFDTRADNLMYYAYITLLTIGYGEIVPVTQIAQKAAILVGLTGQFYLVIITAVVVEKYIRHSTK</sequence>
<accession>A0A6L9EFW9</accession>
<feature type="transmembrane region" description="Helical" evidence="1">
    <location>
        <begin position="35"/>
        <end position="52"/>
    </location>
</feature>
<dbReference type="AlphaFoldDB" id="A0A6L9EFW9"/>
<keyword evidence="1" id="KW-1133">Transmembrane helix</keyword>
<gene>
    <name evidence="3" type="ORF">GTQ38_16725</name>
</gene>
<feature type="transmembrane region" description="Helical" evidence="1">
    <location>
        <begin position="165"/>
        <end position="184"/>
    </location>
</feature>
<keyword evidence="1" id="KW-0472">Membrane</keyword>
<name>A0A6L9EFW9_9FLAO</name>
<feature type="transmembrane region" description="Helical" evidence="1">
    <location>
        <begin position="59"/>
        <end position="79"/>
    </location>
</feature>
<keyword evidence="1" id="KW-0812">Transmembrane</keyword>
<dbReference type="Proteomes" id="UP000475249">
    <property type="component" value="Unassembled WGS sequence"/>
</dbReference>
<evidence type="ECO:0000313" key="3">
    <source>
        <dbReference type="EMBL" id="NAS13660.1"/>
    </source>
</evidence>
<feature type="domain" description="Potassium channel" evidence="2">
    <location>
        <begin position="163"/>
        <end position="213"/>
    </location>
</feature>
<dbReference type="Gene3D" id="1.10.287.70">
    <property type="match status" value="1"/>
</dbReference>
<feature type="transmembrane region" description="Helical" evidence="1">
    <location>
        <begin position="117"/>
        <end position="140"/>
    </location>
</feature>
<evidence type="ECO:0000313" key="4">
    <source>
        <dbReference type="Proteomes" id="UP000475249"/>
    </source>
</evidence>
<reference evidence="3 4" key="1">
    <citation type="submission" date="2020-01" db="EMBL/GenBank/DDBJ databases">
        <title>Bacteria diversity of Porities sp.</title>
        <authorList>
            <person name="Wang G."/>
        </authorList>
    </citation>
    <scope>NUCLEOTIDE SEQUENCE [LARGE SCALE GENOMIC DNA]</scope>
    <source>
        <strain evidence="3 4">R33</strain>
    </source>
</reference>
<proteinExistence type="predicted"/>
<keyword evidence="4" id="KW-1185">Reference proteome</keyword>
<dbReference type="RefSeq" id="WP_161436689.1">
    <property type="nucleotide sequence ID" value="NZ_WXYO01000007.1"/>
</dbReference>
<feature type="transmembrane region" description="Helical" evidence="1">
    <location>
        <begin position="85"/>
        <end position="105"/>
    </location>
</feature>
<protein>
    <recommendedName>
        <fullName evidence="2">Potassium channel domain-containing protein</fullName>
    </recommendedName>
</protein>
<organism evidence="3 4">
    <name type="scientific">Poritiphilus flavus</name>
    <dbReference type="NCBI Taxonomy" id="2697053"/>
    <lineage>
        <taxon>Bacteria</taxon>
        <taxon>Pseudomonadati</taxon>
        <taxon>Bacteroidota</taxon>
        <taxon>Flavobacteriia</taxon>
        <taxon>Flavobacteriales</taxon>
        <taxon>Flavobacteriaceae</taxon>
        <taxon>Poritiphilus</taxon>
    </lineage>
</organism>
<feature type="transmembrane region" description="Helical" evidence="1">
    <location>
        <begin position="191"/>
        <end position="211"/>
    </location>
</feature>
<dbReference type="InterPro" id="IPR013099">
    <property type="entry name" value="K_chnl_dom"/>
</dbReference>
<evidence type="ECO:0000256" key="1">
    <source>
        <dbReference type="SAM" id="Phobius"/>
    </source>
</evidence>
<evidence type="ECO:0000259" key="2">
    <source>
        <dbReference type="Pfam" id="PF07885"/>
    </source>
</evidence>
<dbReference type="EMBL" id="WXYO01000007">
    <property type="protein sequence ID" value="NAS13660.1"/>
    <property type="molecule type" value="Genomic_DNA"/>
</dbReference>
<comment type="caution">
    <text evidence="3">The sequence shown here is derived from an EMBL/GenBank/DDBJ whole genome shotgun (WGS) entry which is preliminary data.</text>
</comment>
<feature type="transmembrane region" description="Helical" evidence="1">
    <location>
        <begin position="12"/>
        <end position="29"/>
    </location>
</feature>
<dbReference type="Pfam" id="PF07885">
    <property type="entry name" value="Ion_trans_2"/>
    <property type="match status" value="1"/>
</dbReference>
<dbReference type="SUPFAM" id="SSF81324">
    <property type="entry name" value="Voltage-gated potassium channels"/>
    <property type="match status" value="1"/>
</dbReference>